<dbReference type="AlphaFoldDB" id="A0A1D1VMJ6"/>
<evidence type="ECO:0000256" key="2">
    <source>
        <dbReference type="ARBA" id="ARBA00023266"/>
    </source>
</evidence>
<dbReference type="OrthoDB" id="10252446at2759"/>
<organism evidence="3 4">
    <name type="scientific">Ramazzottius varieornatus</name>
    <name type="common">Water bear</name>
    <name type="synonym">Tardigrade</name>
    <dbReference type="NCBI Taxonomy" id="947166"/>
    <lineage>
        <taxon>Eukaryota</taxon>
        <taxon>Metazoa</taxon>
        <taxon>Ecdysozoa</taxon>
        <taxon>Tardigrada</taxon>
        <taxon>Eutardigrada</taxon>
        <taxon>Parachela</taxon>
        <taxon>Hypsibioidea</taxon>
        <taxon>Ramazzottiidae</taxon>
        <taxon>Ramazzottius</taxon>
    </lineage>
</organism>
<accession>A0A1D1VMJ6</accession>
<gene>
    <name evidence="3" type="primary">RvY_11757-1</name>
    <name evidence="3" type="synonym">RvY_11757.1</name>
    <name evidence="3" type="ORF">RvY_11757</name>
</gene>
<dbReference type="GO" id="GO:0008430">
    <property type="term" value="F:selenium binding"/>
    <property type="evidence" value="ECO:0007669"/>
    <property type="project" value="InterPro"/>
</dbReference>
<sequence length="471" mass="52747">MAPPDPESCCYSGPRKTPLEAMNDPPEKVLYVLCLQSPENRKTVCDYIATVDADPSSPTYSTVLHRLYTQDLNDEVHHFGWNSCVSCTDPAIKRRYLIIPVLKSGNIYIVDTIDPVKLSISKVMSGRDIADRFNLTYPHTTHCIPSGQVMISYMGDAEGKARGAFLLLDGTTFEPVGLWNKKDADQGYDFWYQPKCNLMVSSEFGVPNSFMKCFDPKDVAKGDYGSKLNFWDWKKGTLSSSKDLGASGKIPLELRFLHNPDAEEGFVAAALGSSIFRIHKNFFGYWTASNVVQIPPKKVEGWMLPAMPSLITDILISLDDKYLYLANFLHGDVRQYDITDTSKPKQVSQVFCGGSICKGEGVKVTEDLELEEQPERLIIKETVVRGSPNMLQLSKDGKRLYVTFSLLNPWDQQFYPEACREGTCIIMLNCSDAGMTVDEEFFVDLSKEPDGAIRAHEVRYPGGDCTSDIYL</sequence>
<keyword evidence="2" id="KW-0711">Selenium</keyword>
<comment type="caution">
    <text evidence="3">The sequence shown here is derived from an EMBL/GenBank/DDBJ whole genome shotgun (WGS) entry which is preliminary data.</text>
</comment>
<dbReference type="PANTHER" id="PTHR23300">
    <property type="entry name" value="METHANETHIOL OXIDASE"/>
    <property type="match status" value="1"/>
</dbReference>
<reference evidence="3 4" key="1">
    <citation type="journal article" date="2016" name="Nat. Commun.">
        <title>Extremotolerant tardigrade genome and improved radiotolerance of human cultured cells by tardigrade-unique protein.</title>
        <authorList>
            <person name="Hashimoto T."/>
            <person name="Horikawa D.D."/>
            <person name="Saito Y."/>
            <person name="Kuwahara H."/>
            <person name="Kozuka-Hata H."/>
            <person name="Shin-I T."/>
            <person name="Minakuchi Y."/>
            <person name="Ohishi K."/>
            <person name="Motoyama A."/>
            <person name="Aizu T."/>
            <person name="Enomoto A."/>
            <person name="Kondo K."/>
            <person name="Tanaka S."/>
            <person name="Hara Y."/>
            <person name="Koshikawa S."/>
            <person name="Sagara H."/>
            <person name="Miura T."/>
            <person name="Yokobori S."/>
            <person name="Miyagawa K."/>
            <person name="Suzuki Y."/>
            <person name="Kubo T."/>
            <person name="Oyama M."/>
            <person name="Kohara Y."/>
            <person name="Fujiyama A."/>
            <person name="Arakawa K."/>
            <person name="Katayama T."/>
            <person name="Toyoda A."/>
            <person name="Kunieda T."/>
        </authorList>
    </citation>
    <scope>NUCLEOTIDE SEQUENCE [LARGE SCALE GENOMIC DNA]</scope>
    <source>
        <strain evidence="3 4">YOKOZUNA-1</strain>
    </source>
</reference>
<evidence type="ECO:0000256" key="1">
    <source>
        <dbReference type="ARBA" id="ARBA00005606"/>
    </source>
</evidence>
<comment type="similarity">
    <text evidence="1">Belongs to the selenium-binding protein family.</text>
</comment>
<evidence type="ECO:0000313" key="3">
    <source>
        <dbReference type="EMBL" id="GAV00978.1"/>
    </source>
</evidence>
<evidence type="ECO:0000313" key="4">
    <source>
        <dbReference type="Proteomes" id="UP000186922"/>
    </source>
</evidence>
<evidence type="ECO:0008006" key="5">
    <source>
        <dbReference type="Google" id="ProtNLM"/>
    </source>
</evidence>
<dbReference type="EMBL" id="BDGG01000006">
    <property type="protein sequence ID" value="GAV00978.1"/>
    <property type="molecule type" value="Genomic_DNA"/>
</dbReference>
<dbReference type="Proteomes" id="UP000186922">
    <property type="component" value="Unassembled WGS sequence"/>
</dbReference>
<dbReference type="SUPFAM" id="SSF75011">
    <property type="entry name" value="3-carboxy-cis,cis-mucoante lactonizing enzyme"/>
    <property type="match status" value="1"/>
</dbReference>
<dbReference type="InterPro" id="IPR008826">
    <property type="entry name" value="Se-bd"/>
</dbReference>
<proteinExistence type="inferred from homology"/>
<keyword evidence="4" id="KW-1185">Reference proteome</keyword>
<protein>
    <recommendedName>
        <fullName evidence="5">Methanethiol oxidase</fullName>
    </recommendedName>
</protein>
<dbReference type="Pfam" id="PF05694">
    <property type="entry name" value="SBP56"/>
    <property type="match status" value="1"/>
</dbReference>
<dbReference type="STRING" id="947166.A0A1D1VMJ6"/>
<name>A0A1D1VMJ6_RAMVA</name>
<dbReference type="PANTHER" id="PTHR23300:SF0">
    <property type="entry name" value="METHANETHIOL OXIDASE"/>
    <property type="match status" value="1"/>
</dbReference>